<sequence>MDHGNYDLAYTAPLTDQGSTDDRLGALWDRFNNDHPADYHRPSLSVSDIVALKQNGAVSCHYVDSFGFQEIPAFLKPENYLKSAEMSMEDDYDMIDGIIDNGKNPTVAELEQQAKAGQPISLLKLAEASRREDDEKKKSVVERLKNQPVSREHKKAAPDRGAEMER</sequence>
<evidence type="ECO:0000256" key="1">
    <source>
        <dbReference type="SAM" id="MobiDB-lite"/>
    </source>
</evidence>
<feature type="region of interest" description="Disordered" evidence="1">
    <location>
        <begin position="127"/>
        <end position="166"/>
    </location>
</feature>
<dbReference type="InterPro" id="IPR025465">
    <property type="entry name" value="DUF4316"/>
</dbReference>
<dbReference type="Pfam" id="PF14191">
    <property type="entry name" value="YodL"/>
    <property type="match status" value="1"/>
</dbReference>
<accession>A0A645DQ27</accession>
<organism evidence="4">
    <name type="scientific">bioreactor metagenome</name>
    <dbReference type="NCBI Taxonomy" id="1076179"/>
    <lineage>
        <taxon>unclassified sequences</taxon>
        <taxon>metagenomes</taxon>
        <taxon>ecological metagenomes</taxon>
    </lineage>
</organism>
<feature type="domain" description="YodL-like" evidence="2">
    <location>
        <begin position="2"/>
        <end position="74"/>
    </location>
</feature>
<feature type="compositionally biased region" description="Basic and acidic residues" evidence="1">
    <location>
        <begin position="127"/>
        <end position="145"/>
    </location>
</feature>
<comment type="caution">
    <text evidence="4">The sequence shown here is derived from an EMBL/GenBank/DDBJ whole genome shotgun (WGS) entry which is preliminary data.</text>
</comment>
<proteinExistence type="predicted"/>
<protein>
    <submittedName>
        <fullName evidence="4">Uncharacterized protein</fullName>
    </submittedName>
</protein>
<feature type="compositionally biased region" description="Basic and acidic residues" evidence="1">
    <location>
        <begin position="155"/>
        <end position="166"/>
    </location>
</feature>
<evidence type="ECO:0000259" key="3">
    <source>
        <dbReference type="Pfam" id="PF14195"/>
    </source>
</evidence>
<dbReference type="EMBL" id="VSSQ01038615">
    <property type="protein sequence ID" value="MPM91574.1"/>
    <property type="molecule type" value="Genomic_DNA"/>
</dbReference>
<evidence type="ECO:0000313" key="4">
    <source>
        <dbReference type="EMBL" id="MPM91574.1"/>
    </source>
</evidence>
<reference evidence="4" key="1">
    <citation type="submission" date="2019-08" db="EMBL/GenBank/DDBJ databases">
        <authorList>
            <person name="Kucharzyk K."/>
            <person name="Murdoch R.W."/>
            <person name="Higgins S."/>
            <person name="Loffler F."/>
        </authorList>
    </citation>
    <scope>NUCLEOTIDE SEQUENCE</scope>
</reference>
<feature type="domain" description="DUF4316" evidence="3">
    <location>
        <begin position="77"/>
        <end position="126"/>
    </location>
</feature>
<evidence type="ECO:0000259" key="2">
    <source>
        <dbReference type="Pfam" id="PF14191"/>
    </source>
</evidence>
<dbReference type="Pfam" id="PF14195">
    <property type="entry name" value="DUF4316"/>
    <property type="match status" value="1"/>
</dbReference>
<name>A0A645DQ27_9ZZZZ</name>
<dbReference type="InterPro" id="IPR025923">
    <property type="entry name" value="YodL-like_dom"/>
</dbReference>
<dbReference type="AlphaFoldDB" id="A0A645DQ27"/>
<gene>
    <name evidence="4" type="ORF">SDC9_138705</name>
</gene>